<dbReference type="InterPro" id="IPR000109">
    <property type="entry name" value="POT_fam"/>
</dbReference>
<dbReference type="EMBL" id="DWYR01000025">
    <property type="protein sequence ID" value="HJA99521.1"/>
    <property type="molecule type" value="Genomic_DNA"/>
</dbReference>
<organism evidence="11 12">
    <name type="scientific">Candidatus Alistipes avicola</name>
    <dbReference type="NCBI Taxonomy" id="2838432"/>
    <lineage>
        <taxon>Bacteria</taxon>
        <taxon>Pseudomonadati</taxon>
        <taxon>Bacteroidota</taxon>
        <taxon>Bacteroidia</taxon>
        <taxon>Bacteroidales</taxon>
        <taxon>Rikenellaceae</taxon>
        <taxon>Alistipes</taxon>
    </lineage>
</organism>
<feature type="transmembrane region" description="Helical" evidence="9">
    <location>
        <begin position="360"/>
        <end position="378"/>
    </location>
</feature>
<feature type="transmembrane region" description="Helical" evidence="9">
    <location>
        <begin position="503"/>
        <end position="524"/>
    </location>
</feature>
<feature type="transmembrane region" description="Helical" evidence="9">
    <location>
        <begin position="75"/>
        <end position="95"/>
    </location>
</feature>
<feature type="transmembrane region" description="Helical" evidence="9">
    <location>
        <begin position="326"/>
        <end position="348"/>
    </location>
</feature>
<protein>
    <submittedName>
        <fullName evidence="11">Peptide MFS transporter</fullName>
    </submittedName>
</protein>
<feature type="transmembrane region" description="Helical" evidence="9">
    <location>
        <begin position="230"/>
        <end position="250"/>
    </location>
</feature>
<dbReference type="InterPro" id="IPR020846">
    <property type="entry name" value="MFS_dom"/>
</dbReference>
<keyword evidence="3" id="KW-1003">Cell membrane</keyword>
<evidence type="ECO:0000256" key="8">
    <source>
        <dbReference type="RuleBase" id="RU003755"/>
    </source>
</evidence>
<keyword evidence="6 9" id="KW-1133">Transmembrane helix</keyword>
<keyword evidence="5" id="KW-0571">Peptide transport</keyword>
<dbReference type="GO" id="GO:1904680">
    <property type="term" value="F:peptide transmembrane transporter activity"/>
    <property type="evidence" value="ECO:0007669"/>
    <property type="project" value="InterPro"/>
</dbReference>
<name>A0A9D2L5A7_9BACT</name>
<dbReference type="SUPFAM" id="SSF103473">
    <property type="entry name" value="MFS general substrate transporter"/>
    <property type="match status" value="2"/>
</dbReference>
<dbReference type="CDD" id="cd17346">
    <property type="entry name" value="MFS_DtpA_like"/>
    <property type="match status" value="1"/>
</dbReference>
<evidence type="ECO:0000256" key="4">
    <source>
        <dbReference type="ARBA" id="ARBA00022692"/>
    </source>
</evidence>
<dbReference type="PANTHER" id="PTHR23517:SF15">
    <property type="entry name" value="PROTON-DEPENDENT OLIGOPEPTIDE FAMILY TRANSPORT PROTEIN"/>
    <property type="match status" value="1"/>
</dbReference>
<evidence type="ECO:0000259" key="10">
    <source>
        <dbReference type="PROSITE" id="PS50850"/>
    </source>
</evidence>
<dbReference type="InterPro" id="IPR018456">
    <property type="entry name" value="PTR2_symporter_CS"/>
</dbReference>
<dbReference type="GO" id="GO:0006857">
    <property type="term" value="P:oligopeptide transport"/>
    <property type="evidence" value="ECO:0007669"/>
    <property type="project" value="InterPro"/>
</dbReference>
<feature type="transmembrane region" description="Helical" evidence="9">
    <location>
        <begin position="21"/>
        <end position="42"/>
    </location>
</feature>
<feature type="transmembrane region" description="Helical" evidence="9">
    <location>
        <begin position="48"/>
        <end position="68"/>
    </location>
</feature>
<feature type="transmembrane region" description="Helical" evidence="9">
    <location>
        <begin position="141"/>
        <end position="161"/>
    </location>
</feature>
<feature type="transmembrane region" description="Helical" evidence="9">
    <location>
        <begin position="288"/>
        <end position="306"/>
    </location>
</feature>
<keyword evidence="2 8" id="KW-0813">Transport</keyword>
<keyword evidence="4 8" id="KW-0812">Transmembrane</keyword>
<evidence type="ECO:0000256" key="6">
    <source>
        <dbReference type="ARBA" id="ARBA00022989"/>
    </source>
</evidence>
<comment type="caution">
    <text evidence="11">The sequence shown here is derived from an EMBL/GenBank/DDBJ whole genome shotgun (WGS) entry which is preliminary data.</text>
</comment>
<sequence length="561" mass="60434">MFKGQPKGLYALALANTGERFGYYTMLAIFTLFLQAKFGFTATVTSNIFAGFLALVYFLPVLGGYLADKFGFGKMVTSGIIVMFIGYMCLAIPTGNDAGGIVAMVGALVLIALGTGLFKGNLQVMVGNLYDDPKYSAKRDTAFSIFYMAINIGALFAPTAAEKITEWYMGKAGFSYNGDIPALAHQYLEGTLSGDALAKFTDLAAAQGAQYADNLTAFSNDYINCLSGSYHWGFAVACVSLIVSMLIYVFGRKTFKHADVTAKQVAAKSAQNHEPATELTPAQTKSRVVALLLVFAVVIFFWMAFHQNGLTLTFFARDYTATSASGLTRIGFDVVNLVLIIVAVYALFSTFQSEKGRSKLISFLVAIAALGLLVWKYQSMGDASIAILPQKFQQFNPFFVVALTPVSMAVFGMLAKKGKEPSAPRKIGIGMVIAAVGFLIMAIGSLGLPIPNDLASTTTDYRVTPNLLISTYLVLTFAELFLSPMGISFVSKVAPPKYKGMMMGLWFAATAVGNYLVAVIGMLWGGLPLWVLWGILIALCLLSALFIFSIMKKLESVTNNA</sequence>
<evidence type="ECO:0000313" key="11">
    <source>
        <dbReference type="EMBL" id="HJA99521.1"/>
    </source>
</evidence>
<evidence type="ECO:0000256" key="3">
    <source>
        <dbReference type="ARBA" id="ARBA00022475"/>
    </source>
</evidence>
<evidence type="ECO:0000256" key="2">
    <source>
        <dbReference type="ARBA" id="ARBA00022448"/>
    </source>
</evidence>
<dbReference type="Proteomes" id="UP000824259">
    <property type="component" value="Unassembled WGS sequence"/>
</dbReference>
<reference evidence="11" key="1">
    <citation type="journal article" date="2021" name="PeerJ">
        <title>Extensive microbial diversity within the chicken gut microbiome revealed by metagenomics and culture.</title>
        <authorList>
            <person name="Gilroy R."/>
            <person name="Ravi A."/>
            <person name="Getino M."/>
            <person name="Pursley I."/>
            <person name="Horton D.L."/>
            <person name="Alikhan N.F."/>
            <person name="Baker D."/>
            <person name="Gharbi K."/>
            <person name="Hall N."/>
            <person name="Watson M."/>
            <person name="Adriaenssens E.M."/>
            <person name="Foster-Nyarko E."/>
            <person name="Jarju S."/>
            <person name="Secka A."/>
            <person name="Antonio M."/>
            <person name="Oren A."/>
            <person name="Chaudhuri R.R."/>
            <person name="La Ragione R."/>
            <person name="Hildebrand F."/>
            <person name="Pallen M.J."/>
        </authorList>
    </citation>
    <scope>NUCLEOTIDE SEQUENCE</scope>
    <source>
        <strain evidence="11">CHK169-11906</strain>
    </source>
</reference>
<dbReference type="InterPro" id="IPR050171">
    <property type="entry name" value="MFS_Transporters"/>
</dbReference>
<comment type="similarity">
    <text evidence="8">Belongs to the major facilitator superfamily. Proton-dependent oligopeptide transporter (POT/PTR) (TC 2.A.17) family.</text>
</comment>
<keyword evidence="7 9" id="KW-0472">Membrane</keyword>
<feature type="domain" description="Major facilitator superfamily (MFS) profile" evidence="10">
    <location>
        <begin position="1"/>
        <end position="256"/>
    </location>
</feature>
<comment type="subcellular location">
    <subcellularLocation>
        <location evidence="1">Cell membrane</location>
        <topology evidence="1">Multi-pass membrane protein</topology>
    </subcellularLocation>
    <subcellularLocation>
        <location evidence="8">Membrane</location>
        <topology evidence="8">Multi-pass membrane protein</topology>
    </subcellularLocation>
</comment>
<feature type="transmembrane region" description="Helical" evidence="9">
    <location>
        <begin position="101"/>
        <end position="120"/>
    </location>
</feature>
<dbReference type="PROSITE" id="PS50850">
    <property type="entry name" value="MFS"/>
    <property type="match status" value="1"/>
</dbReference>
<evidence type="ECO:0000256" key="7">
    <source>
        <dbReference type="ARBA" id="ARBA00023136"/>
    </source>
</evidence>
<dbReference type="AlphaFoldDB" id="A0A9D2L5A7"/>
<gene>
    <name evidence="11" type="ORF">H9779_07995</name>
</gene>
<dbReference type="InterPro" id="IPR005279">
    <property type="entry name" value="Dipep/tripep_permease"/>
</dbReference>
<dbReference type="PANTHER" id="PTHR23517">
    <property type="entry name" value="RESISTANCE PROTEIN MDTM, PUTATIVE-RELATED-RELATED"/>
    <property type="match status" value="1"/>
</dbReference>
<dbReference type="PROSITE" id="PS01023">
    <property type="entry name" value="PTR2_2"/>
    <property type="match status" value="1"/>
</dbReference>
<dbReference type="InterPro" id="IPR036259">
    <property type="entry name" value="MFS_trans_sf"/>
</dbReference>
<feature type="transmembrane region" description="Helical" evidence="9">
    <location>
        <begin position="427"/>
        <end position="448"/>
    </location>
</feature>
<feature type="transmembrane region" description="Helical" evidence="9">
    <location>
        <begin position="468"/>
        <end position="491"/>
    </location>
</feature>
<evidence type="ECO:0000256" key="5">
    <source>
        <dbReference type="ARBA" id="ARBA00022856"/>
    </source>
</evidence>
<proteinExistence type="inferred from homology"/>
<dbReference type="GO" id="GO:0005886">
    <property type="term" value="C:plasma membrane"/>
    <property type="evidence" value="ECO:0007669"/>
    <property type="project" value="UniProtKB-SubCell"/>
</dbReference>
<feature type="transmembrane region" description="Helical" evidence="9">
    <location>
        <begin position="530"/>
        <end position="551"/>
    </location>
</feature>
<keyword evidence="5" id="KW-0653">Protein transport</keyword>
<evidence type="ECO:0000313" key="12">
    <source>
        <dbReference type="Proteomes" id="UP000824259"/>
    </source>
</evidence>
<evidence type="ECO:0000256" key="9">
    <source>
        <dbReference type="SAM" id="Phobius"/>
    </source>
</evidence>
<evidence type="ECO:0000256" key="1">
    <source>
        <dbReference type="ARBA" id="ARBA00004651"/>
    </source>
</evidence>
<dbReference type="Pfam" id="PF00854">
    <property type="entry name" value="PTR2"/>
    <property type="match status" value="2"/>
</dbReference>
<feature type="transmembrane region" description="Helical" evidence="9">
    <location>
        <begin position="398"/>
        <end position="415"/>
    </location>
</feature>
<accession>A0A9D2L5A7</accession>
<dbReference type="Gene3D" id="1.20.1250.20">
    <property type="entry name" value="MFS general substrate transporter like domains"/>
    <property type="match status" value="4"/>
</dbReference>
<reference evidence="11" key="2">
    <citation type="submission" date="2021-04" db="EMBL/GenBank/DDBJ databases">
        <authorList>
            <person name="Gilroy R."/>
        </authorList>
    </citation>
    <scope>NUCLEOTIDE SEQUENCE</scope>
    <source>
        <strain evidence="11">CHK169-11906</strain>
    </source>
</reference>